<proteinExistence type="predicted"/>
<reference evidence="1 2" key="1">
    <citation type="submission" date="2019-10" db="EMBL/GenBank/DDBJ databases">
        <title>Assembly and Annotation for the nematode Trichostrongylus colubriformis.</title>
        <authorList>
            <person name="Martin J."/>
        </authorList>
    </citation>
    <scope>NUCLEOTIDE SEQUENCE [LARGE SCALE GENOMIC DNA]</scope>
    <source>
        <strain evidence="1">G859</strain>
        <tissue evidence="1">Whole worm</tissue>
    </source>
</reference>
<accession>A0AAN8FVS5</accession>
<dbReference type="AlphaFoldDB" id="A0AAN8FVS5"/>
<comment type="caution">
    <text evidence="1">The sequence shown here is derived from an EMBL/GenBank/DDBJ whole genome shotgun (WGS) entry which is preliminary data.</text>
</comment>
<evidence type="ECO:0000313" key="1">
    <source>
        <dbReference type="EMBL" id="KAK5976438.1"/>
    </source>
</evidence>
<dbReference type="EMBL" id="WIXE01011882">
    <property type="protein sequence ID" value="KAK5976438.1"/>
    <property type="molecule type" value="Genomic_DNA"/>
</dbReference>
<name>A0AAN8FVS5_TRICO</name>
<dbReference type="Proteomes" id="UP001331761">
    <property type="component" value="Unassembled WGS sequence"/>
</dbReference>
<organism evidence="1 2">
    <name type="scientific">Trichostrongylus colubriformis</name>
    <name type="common">Black scour worm</name>
    <dbReference type="NCBI Taxonomy" id="6319"/>
    <lineage>
        <taxon>Eukaryota</taxon>
        <taxon>Metazoa</taxon>
        <taxon>Ecdysozoa</taxon>
        <taxon>Nematoda</taxon>
        <taxon>Chromadorea</taxon>
        <taxon>Rhabditida</taxon>
        <taxon>Rhabditina</taxon>
        <taxon>Rhabditomorpha</taxon>
        <taxon>Strongyloidea</taxon>
        <taxon>Trichostrongylidae</taxon>
        <taxon>Trichostrongylus</taxon>
    </lineage>
</organism>
<gene>
    <name evidence="1" type="ORF">GCK32_019746</name>
</gene>
<protein>
    <submittedName>
        <fullName evidence="1">Uncharacterized protein</fullName>
    </submittedName>
</protein>
<keyword evidence="2" id="KW-1185">Reference proteome</keyword>
<sequence length="33" mass="4005">MSYRRGPFGTPHWSQCASCYQEKPYKNRDLKLR</sequence>
<evidence type="ECO:0000313" key="2">
    <source>
        <dbReference type="Proteomes" id="UP001331761"/>
    </source>
</evidence>